<dbReference type="Pfam" id="PF13360">
    <property type="entry name" value="PQQ_2"/>
    <property type="match status" value="1"/>
</dbReference>
<dbReference type="SUPFAM" id="SSF50998">
    <property type="entry name" value="Quinoprotein alcohol dehydrogenase-like"/>
    <property type="match status" value="1"/>
</dbReference>
<gene>
    <name evidence="7" type="ORF">M0R45_033453</name>
</gene>
<dbReference type="EMBL" id="JBEDUW010000006">
    <property type="protein sequence ID" value="KAK9925114.1"/>
    <property type="molecule type" value="Genomic_DNA"/>
</dbReference>
<accession>A0AAW1WMF5</accession>
<dbReference type="InterPro" id="IPR018391">
    <property type="entry name" value="PQQ_b-propeller_rpt"/>
</dbReference>
<evidence type="ECO:0000256" key="2">
    <source>
        <dbReference type="ARBA" id="ARBA00008156"/>
    </source>
</evidence>
<name>A0AAW1WMF5_RUBAR</name>
<comment type="similarity">
    <text evidence="2">Belongs to the bacterial PQQ dehydrogenase family.</text>
</comment>
<feature type="chain" id="PRO_5043766339" description="Pyrrolo-quinoline quinone repeat domain-containing protein" evidence="4">
    <location>
        <begin position="30"/>
        <end position="535"/>
    </location>
</feature>
<protein>
    <recommendedName>
        <fullName evidence="5 6">Pyrrolo-quinoline quinone repeat domain-containing protein</fullName>
    </recommendedName>
</protein>
<keyword evidence="3" id="KW-0560">Oxidoreductase</keyword>
<dbReference type="PANTHER" id="PTHR32303">
    <property type="entry name" value="QUINOPROTEIN ALCOHOL DEHYDROGENASE (CYTOCHROME C)"/>
    <property type="match status" value="1"/>
</dbReference>
<evidence type="ECO:0000259" key="6">
    <source>
        <dbReference type="Pfam" id="PF13360"/>
    </source>
</evidence>
<evidence type="ECO:0000256" key="1">
    <source>
        <dbReference type="ARBA" id="ARBA00001931"/>
    </source>
</evidence>
<dbReference type="AlphaFoldDB" id="A0AAW1WMF5"/>
<evidence type="ECO:0000256" key="4">
    <source>
        <dbReference type="SAM" id="SignalP"/>
    </source>
</evidence>
<comment type="caution">
    <text evidence="7">The sequence shown here is derived from an EMBL/GenBank/DDBJ whole genome shotgun (WGS) entry which is preliminary data.</text>
</comment>
<evidence type="ECO:0000256" key="3">
    <source>
        <dbReference type="ARBA" id="ARBA00023002"/>
    </source>
</evidence>
<evidence type="ECO:0000259" key="5">
    <source>
        <dbReference type="Pfam" id="PF01011"/>
    </source>
</evidence>
<dbReference type="InterPro" id="IPR002372">
    <property type="entry name" value="PQQ_rpt_dom"/>
</dbReference>
<dbReference type="Pfam" id="PF01011">
    <property type="entry name" value="PQQ"/>
    <property type="match status" value="1"/>
</dbReference>
<proteinExistence type="inferred from homology"/>
<organism evidence="7 8">
    <name type="scientific">Rubus argutus</name>
    <name type="common">Southern blackberry</name>
    <dbReference type="NCBI Taxonomy" id="59490"/>
    <lineage>
        <taxon>Eukaryota</taxon>
        <taxon>Viridiplantae</taxon>
        <taxon>Streptophyta</taxon>
        <taxon>Embryophyta</taxon>
        <taxon>Tracheophyta</taxon>
        <taxon>Spermatophyta</taxon>
        <taxon>Magnoliopsida</taxon>
        <taxon>eudicotyledons</taxon>
        <taxon>Gunneridae</taxon>
        <taxon>Pentapetalae</taxon>
        <taxon>rosids</taxon>
        <taxon>fabids</taxon>
        <taxon>Rosales</taxon>
        <taxon>Rosaceae</taxon>
        <taxon>Rosoideae</taxon>
        <taxon>Rosoideae incertae sedis</taxon>
        <taxon>Rubus</taxon>
    </lineage>
</organism>
<feature type="domain" description="Pyrrolo-quinoline quinone repeat" evidence="5">
    <location>
        <begin position="38"/>
        <end position="392"/>
    </location>
</feature>
<reference evidence="7 8" key="1">
    <citation type="journal article" date="2023" name="G3 (Bethesda)">
        <title>A chromosome-length genome assembly and annotation of blackberry (Rubus argutus, cv. 'Hillquist').</title>
        <authorList>
            <person name="Bruna T."/>
            <person name="Aryal R."/>
            <person name="Dudchenko O."/>
            <person name="Sargent D.J."/>
            <person name="Mead D."/>
            <person name="Buti M."/>
            <person name="Cavallini A."/>
            <person name="Hytonen T."/>
            <person name="Andres J."/>
            <person name="Pham M."/>
            <person name="Weisz D."/>
            <person name="Mascagni F."/>
            <person name="Usai G."/>
            <person name="Natali L."/>
            <person name="Bassil N."/>
            <person name="Fernandez G.E."/>
            <person name="Lomsadze A."/>
            <person name="Armour M."/>
            <person name="Olukolu B."/>
            <person name="Poorten T."/>
            <person name="Britton C."/>
            <person name="Davik J."/>
            <person name="Ashrafi H."/>
            <person name="Aiden E.L."/>
            <person name="Borodovsky M."/>
            <person name="Worthington M."/>
        </authorList>
    </citation>
    <scope>NUCLEOTIDE SEQUENCE [LARGE SCALE GENOMIC DNA]</scope>
    <source>
        <strain evidence="7">PI 553951</strain>
    </source>
</reference>
<feature type="domain" description="Pyrrolo-quinoline quinone repeat" evidence="6">
    <location>
        <begin position="437"/>
        <end position="515"/>
    </location>
</feature>
<comment type="cofactor">
    <cofactor evidence="1">
        <name>pyrroloquinoline quinone</name>
        <dbReference type="ChEBI" id="CHEBI:58442"/>
    </cofactor>
</comment>
<keyword evidence="8" id="KW-1185">Reference proteome</keyword>
<dbReference type="Proteomes" id="UP001457282">
    <property type="component" value="Unassembled WGS sequence"/>
</dbReference>
<keyword evidence="4" id="KW-0732">Signal</keyword>
<sequence>MAALIFYINLIVLSLFTLYLLSLTPTADANGYIATQNWLNHGGDLFNTRHASKEIKISPGTASKLRLKWKFYAGSHVTATPAIYDNNLYFPSWNGYIYAVRTSDGSLIWKKNLLTLTGLNTTGFVYAVNTTISRSTPTIAGDRGELLVFGLYAPAVVLAVERSTGSLVWSTFLDRQPASLITMSGTYYNGCIYIGTSSLEETVSVEKCCTFRGSLAKLDVKSGAVLWQTFMLPDNHGNLGQYSGAAIWGSSPSIDVLRKHVYIATGNTYSVPENVSRCQENQNNNSTVPTHPDACVEPDNHGNSILALDLDSGKIKWYRQLGGYDVWFVQCGFNASTCPPGANVDADFGEAPMMLSAQVNGSRLDIVVAVQKSGFAWALNRNNGHLVWSTEDGPGGTGGGGIWGAATDAKRVYTNIANSGANNFTLKPSTKITTSGGWVAMDPSSGEILWSTANPSNATSSGPVSVANGVLFGGSTSLQGPIYAMDAKTGKILWSYVTGATVYGGMSISNGCVYIGNGYRFPYTAGTSLFAFCVT</sequence>
<dbReference type="InterPro" id="IPR011047">
    <property type="entry name" value="Quinoprotein_ADH-like_sf"/>
</dbReference>
<dbReference type="Gene3D" id="2.140.10.10">
    <property type="entry name" value="Quinoprotein alcohol dehydrogenase-like superfamily"/>
    <property type="match status" value="1"/>
</dbReference>
<evidence type="ECO:0000313" key="7">
    <source>
        <dbReference type="EMBL" id="KAK9925114.1"/>
    </source>
</evidence>
<evidence type="ECO:0000313" key="8">
    <source>
        <dbReference type="Proteomes" id="UP001457282"/>
    </source>
</evidence>
<dbReference type="PANTHER" id="PTHR32303:SF10">
    <property type="entry name" value="OUTER MEMBRANE PROTEIN ASSEMBLY FACTOR BAMB"/>
    <property type="match status" value="1"/>
</dbReference>
<dbReference type="GO" id="GO:0016491">
    <property type="term" value="F:oxidoreductase activity"/>
    <property type="evidence" value="ECO:0007669"/>
    <property type="project" value="UniProtKB-KW"/>
</dbReference>
<dbReference type="SMART" id="SM00564">
    <property type="entry name" value="PQQ"/>
    <property type="match status" value="6"/>
</dbReference>
<feature type="signal peptide" evidence="4">
    <location>
        <begin position="1"/>
        <end position="29"/>
    </location>
</feature>